<evidence type="ECO:0000256" key="1">
    <source>
        <dbReference type="SAM" id="Coils"/>
    </source>
</evidence>
<dbReference type="Proteomes" id="UP001633002">
    <property type="component" value="Unassembled WGS sequence"/>
</dbReference>
<sequence length="891" mass="102318">MLTGQQIKLVSWNVRGITNPDKARAVKRWLKRRLGEADVVALQGLKSNSWCSNRWLRSIKKKGTVIMDKPVGSKGGTALVLQEKIQVIASGVSGFGRLAWAKTKIGELEVGLVSLHAPNKRRQRVAFWAQVKEIIKEGSWVVFGDFNQVEVAEDSRGRSAILRDEPTETRRWESYFKMDAFELKDEEVMRRVQEAWWGEQEIVRDDRRRWLRGWQHVKRVLKEVRNEKTQQRKAEGDLEAEVALRRSLITEEVSQRELDALERVEKRLKERELRDARAWRLRSREKWLTIDETPTRYFCTKLRAKWANERLDALELEDGEITTDDEEMLGEIHTFYQELYTEVPESVEKAAAREAVVCLMTKRISTTVSRRLTEVPSWDEIEGVVFRMKTNKAPGHDGLTVEMVRECWDMVGEDCVNMVKAVWVKKKILRTDSQGVIKLLAKGGDRKRLANWRPISLMTLSYKIVTKIVANRIRQVIPELVDQQQSGFVKDRQISDNILCFKMAQEWASWMGQKGVFAKLDFVKAYDHIDHMFLWRCIEQLGFDRQFISLLQGVPLAPLLYAICTQPFMELLKKAEKEGRLKGLRIAPGKSLLFQLFADDTGVFLEESEENFEELKKILDLYGRASGAKVNINACLLMPLGSTTIPDWVRRVGCDVAEEGKVFKYLGICAGVGVQVNTSIDALTGNQLPGHLHISSLKRVWRCMGNDEGKIWQIIEGAARRREVCTVRELVREGRRVDTQKLDGILEEGLRRTEEVDSEVDFLGAKGFVLVHRLPQPVPNIVGRPPIVDIRINVDIYPQKVQAVPLHFRYNARDTKGCRRKATPSQECLNRVHSALTSVMMLNGTWDIHEGNGCGKMFRVSTHLHADVKNYIVQLCCFPTCSCQDFFERET</sequence>
<dbReference type="Gene3D" id="3.60.10.10">
    <property type="entry name" value="Endonuclease/exonuclease/phosphatase"/>
    <property type="match status" value="1"/>
</dbReference>
<gene>
    <name evidence="3" type="ORF">R1sor_009191</name>
</gene>
<protein>
    <recommendedName>
        <fullName evidence="2">Reverse transcriptase domain-containing protein</fullName>
    </recommendedName>
</protein>
<dbReference type="InterPro" id="IPR005135">
    <property type="entry name" value="Endo/exonuclease/phosphatase"/>
</dbReference>
<reference evidence="3 4" key="1">
    <citation type="submission" date="2024-09" db="EMBL/GenBank/DDBJ databases">
        <title>Chromosome-scale assembly of Riccia sorocarpa.</title>
        <authorList>
            <person name="Paukszto L."/>
        </authorList>
    </citation>
    <scope>NUCLEOTIDE SEQUENCE [LARGE SCALE GENOMIC DNA]</scope>
    <source>
        <strain evidence="3">LP-2024</strain>
        <tissue evidence="3">Aerial parts of the thallus</tissue>
    </source>
</reference>
<evidence type="ECO:0000313" key="3">
    <source>
        <dbReference type="EMBL" id="KAL3686617.1"/>
    </source>
</evidence>
<evidence type="ECO:0000259" key="2">
    <source>
        <dbReference type="PROSITE" id="PS50878"/>
    </source>
</evidence>
<keyword evidence="4" id="KW-1185">Reference proteome</keyword>
<proteinExistence type="predicted"/>
<dbReference type="Pfam" id="PF00078">
    <property type="entry name" value="RVT_1"/>
    <property type="match status" value="1"/>
</dbReference>
<comment type="caution">
    <text evidence="3">The sequence shown here is derived from an EMBL/GenBank/DDBJ whole genome shotgun (WGS) entry which is preliminary data.</text>
</comment>
<dbReference type="InterPro" id="IPR000477">
    <property type="entry name" value="RT_dom"/>
</dbReference>
<accession>A0ABD3H7T1</accession>
<organism evidence="3 4">
    <name type="scientific">Riccia sorocarpa</name>
    <dbReference type="NCBI Taxonomy" id="122646"/>
    <lineage>
        <taxon>Eukaryota</taxon>
        <taxon>Viridiplantae</taxon>
        <taxon>Streptophyta</taxon>
        <taxon>Embryophyta</taxon>
        <taxon>Marchantiophyta</taxon>
        <taxon>Marchantiopsida</taxon>
        <taxon>Marchantiidae</taxon>
        <taxon>Marchantiales</taxon>
        <taxon>Ricciaceae</taxon>
        <taxon>Riccia</taxon>
    </lineage>
</organism>
<dbReference type="Pfam" id="PF03372">
    <property type="entry name" value="Exo_endo_phos"/>
    <property type="match status" value="1"/>
</dbReference>
<dbReference type="EMBL" id="JBJQOH010000005">
    <property type="protein sequence ID" value="KAL3686617.1"/>
    <property type="molecule type" value="Genomic_DNA"/>
</dbReference>
<dbReference type="CDD" id="cd01650">
    <property type="entry name" value="RT_nLTR_like"/>
    <property type="match status" value="1"/>
</dbReference>
<dbReference type="InterPro" id="IPR036691">
    <property type="entry name" value="Endo/exonu/phosph_ase_sf"/>
</dbReference>
<evidence type="ECO:0000313" key="4">
    <source>
        <dbReference type="Proteomes" id="UP001633002"/>
    </source>
</evidence>
<dbReference type="PANTHER" id="PTHR19446">
    <property type="entry name" value="REVERSE TRANSCRIPTASES"/>
    <property type="match status" value="1"/>
</dbReference>
<keyword evidence="1" id="KW-0175">Coiled coil</keyword>
<dbReference type="PROSITE" id="PS50878">
    <property type="entry name" value="RT_POL"/>
    <property type="match status" value="1"/>
</dbReference>
<feature type="coiled-coil region" evidence="1">
    <location>
        <begin position="221"/>
        <end position="271"/>
    </location>
</feature>
<dbReference type="SUPFAM" id="SSF56672">
    <property type="entry name" value="DNA/RNA polymerases"/>
    <property type="match status" value="1"/>
</dbReference>
<feature type="domain" description="Reverse transcriptase" evidence="2">
    <location>
        <begin position="421"/>
        <end position="670"/>
    </location>
</feature>
<dbReference type="SUPFAM" id="SSF56219">
    <property type="entry name" value="DNase I-like"/>
    <property type="match status" value="1"/>
</dbReference>
<dbReference type="InterPro" id="IPR043502">
    <property type="entry name" value="DNA/RNA_pol_sf"/>
</dbReference>
<dbReference type="AlphaFoldDB" id="A0ABD3H7T1"/>
<name>A0ABD3H7T1_9MARC</name>